<evidence type="ECO:0000313" key="2">
    <source>
        <dbReference type="Proteomes" id="UP001202961"/>
    </source>
</evidence>
<dbReference type="Proteomes" id="UP001202961">
    <property type="component" value="Unassembled WGS sequence"/>
</dbReference>
<accession>A0ABT0U246</accession>
<keyword evidence="2" id="KW-1185">Reference proteome</keyword>
<reference evidence="1 2" key="1">
    <citation type="journal article" date="2022" name="Syst. Appl. Microbiol.">
        <title>Rhodopirellula aestuarii sp. nov., a novel member of the genus Rhodopirellula isolated from brackish sediments collected in the Tagus River estuary, Portugal.</title>
        <authorList>
            <person name="Vitorino I.R."/>
            <person name="Klimek D."/>
            <person name="Calusinska M."/>
            <person name="Lobo-da-Cunha A."/>
            <person name="Vasconcelos V."/>
            <person name="Lage O.M."/>
        </authorList>
    </citation>
    <scope>NUCLEOTIDE SEQUENCE [LARGE SCALE GENOMIC DNA]</scope>
    <source>
        <strain evidence="1 2">ICT_H3.1</strain>
    </source>
</reference>
<comment type="caution">
    <text evidence="1">The sequence shown here is derived from an EMBL/GenBank/DDBJ whole genome shotgun (WGS) entry which is preliminary data.</text>
</comment>
<dbReference type="RefSeq" id="WP_250928603.1">
    <property type="nucleotide sequence ID" value="NZ_JAMQBK010000025.1"/>
</dbReference>
<dbReference type="EMBL" id="JAMQBK010000025">
    <property type="protein sequence ID" value="MCM2370964.1"/>
    <property type="molecule type" value="Genomic_DNA"/>
</dbReference>
<evidence type="ECO:0000313" key="1">
    <source>
        <dbReference type="EMBL" id="MCM2370964.1"/>
    </source>
</evidence>
<proteinExistence type="predicted"/>
<name>A0ABT0U246_9BACT</name>
<gene>
    <name evidence="1" type="ORF">NB063_10125</name>
</gene>
<protein>
    <recommendedName>
        <fullName evidence="3">Transposase</fullName>
    </recommendedName>
</protein>
<evidence type="ECO:0008006" key="3">
    <source>
        <dbReference type="Google" id="ProtNLM"/>
    </source>
</evidence>
<organism evidence="1 2">
    <name type="scientific">Aporhodopirellula aestuarii</name>
    <dbReference type="NCBI Taxonomy" id="2950107"/>
    <lineage>
        <taxon>Bacteria</taxon>
        <taxon>Pseudomonadati</taxon>
        <taxon>Planctomycetota</taxon>
        <taxon>Planctomycetia</taxon>
        <taxon>Pirellulales</taxon>
        <taxon>Pirellulaceae</taxon>
        <taxon>Aporhodopirellula</taxon>
    </lineage>
</organism>
<sequence length="101" mass="11595">MIGYNLVRAAMLASALKFKMNPSQLSFTGALQAIEEFASSLRVGADRRDQRWDSLLEIISELIVGNRPGRQEKREIKRRPKNYRLMTCPRNPNRNRYATAA</sequence>